<dbReference type="OrthoDB" id="9806425at2"/>
<keyword evidence="1" id="KW-0472">Membrane</keyword>
<dbReference type="PANTHER" id="PTHR35342">
    <property type="entry name" value="TRICARBOXYLIC TRANSPORT PROTEIN"/>
    <property type="match status" value="1"/>
</dbReference>
<feature type="transmembrane region" description="Helical" evidence="1">
    <location>
        <begin position="387"/>
        <end position="405"/>
    </location>
</feature>
<keyword evidence="1" id="KW-1133">Transmembrane helix</keyword>
<feature type="transmembrane region" description="Helical" evidence="1">
    <location>
        <begin position="411"/>
        <end position="427"/>
    </location>
</feature>
<organism evidence="3 4">
    <name type="scientific">Shinella kummerowiae</name>
    <dbReference type="NCBI Taxonomy" id="417745"/>
    <lineage>
        <taxon>Bacteria</taxon>
        <taxon>Pseudomonadati</taxon>
        <taxon>Pseudomonadota</taxon>
        <taxon>Alphaproteobacteria</taxon>
        <taxon>Hyphomicrobiales</taxon>
        <taxon>Rhizobiaceae</taxon>
        <taxon>Shinella</taxon>
    </lineage>
</organism>
<dbReference type="AlphaFoldDB" id="A0A6N8SHB5"/>
<dbReference type="PANTHER" id="PTHR35342:SF5">
    <property type="entry name" value="TRICARBOXYLIC TRANSPORT PROTEIN"/>
    <property type="match status" value="1"/>
</dbReference>
<dbReference type="Pfam" id="PF01970">
    <property type="entry name" value="TctA"/>
    <property type="match status" value="1"/>
</dbReference>
<feature type="domain" description="DUF112" evidence="2">
    <location>
        <begin position="19"/>
        <end position="439"/>
    </location>
</feature>
<feature type="transmembrane region" description="Helical" evidence="1">
    <location>
        <begin position="355"/>
        <end position="375"/>
    </location>
</feature>
<evidence type="ECO:0000256" key="1">
    <source>
        <dbReference type="SAM" id="Phobius"/>
    </source>
</evidence>
<proteinExistence type="predicted"/>
<dbReference type="RefSeq" id="WP_160861942.1">
    <property type="nucleotide sequence ID" value="NZ_WUMK01000010.1"/>
</dbReference>
<dbReference type="InterPro" id="IPR002823">
    <property type="entry name" value="DUF112_TM"/>
</dbReference>
<keyword evidence="1" id="KW-0812">Transmembrane</keyword>
<sequence>MNLDYLWQGFGVALTAQNLLIGFIGCFIGTLVGALPAIGPINGIALLMPIAYTMGLPAESTMILLAAVYCGAEYGGRISSILLNVPGDAGAVMTAMDGYPMAKQGRAGEALALSGIASFVGGIIGVIGLAFFAPLLSGLAIGFGPAEYFVLMIFAFATLGSMVGSQPVKTLIGCTLGLMLATVGLDATSGAYRFTFNEPELGDGIEFVVLVIGLFSVSEAMIILEHQGRGMTVVRDLGRMTARMSDVVKSMGATLRGSLIGFVVGVLPGTGASVSSAVSYTTEKRISDREGTFGKGDVRGLASPEAANNATAAGAFVPMLTLGVPGSGTTAVMLGALMLYNIQPGPMLLVERPEVVGGLIASLFVGNFILLALNLPLVNIFARVLTVPNWLLVPGILVLSVIGVYSTHASVFSIFLMLGIGFAGWMLRKAGFDMAPIILGFVLGKVMEVNLRNALAISGGDPSILFESAISITLWVMALAVAVLPFLLSRRQKALLLKPTETVEDSHQ</sequence>
<gene>
    <name evidence="3" type="ORF">GR138_24890</name>
</gene>
<protein>
    <submittedName>
        <fullName evidence="3">Tripartite tricarboxylate transporter permease</fullName>
    </submittedName>
</protein>
<name>A0A6N8SHB5_9HYPH</name>
<keyword evidence="4" id="KW-1185">Reference proteome</keyword>
<evidence type="ECO:0000313" key="3">
    <source>
        <dbReference type="EMBL" id="MXN48455.1"/>
    </source>
</evidence>
<dbReference type="Proteomes" id="UP000435802">
    <property type="component" value="Unassembled WGS sequence"/>
</dbReference>
<feature type="transmembrane region" description="Helical" evidence="1">
    <location>
        <begin position="111"/>
        <end position="133"/>
    </location>
</feature>
<dbReference type="EMBL" id="WUMK01000010">
    <property type="protein sequence ID" value="MXN48455.1"/>
    <property type="molecule type" value="Genomic_DNA"/>
</dbReference>
<feature type="transmembrane region" description="Helical" evidence="1">
    <location>
        <begin position="139"/>
        <end position="159"/>
    </location>
</feature>
<feature type="transmembrane region" description="Helical" evidence="1">
    <location>
        <begin position="171"/>
        <end position="192"/>
    </location>
</feature>
<feature type="transmembrane region" description="Helical" evidence="1">
    <location>
        <begin position="464"/>
        <end position="488"/>
    </location>
</feature>
<feature type="transmembrane region" description="Helical" evidence="1">
    <location>
        <begin position="322"/>
        <end position="343"/>
    </location>
</feature>
<comment type="caution">
    <text evidence="3">The sequence shown here is derived from an EMBL/GenBank/DDBJ whole genome shotgun (WGS) entry which is preliminary data.</text>
</comment>
<accession>A0A6N8SHB5</accession>
<feature type="transmembrane region" description="Helical" evidence="1">
    <location>
        <begin position="204"/>
        <end position="224"/>
    </location>
</feature>
<evidence type="ECO:0000259" key="2">
    <source>
        <dbReference type="Pfam" id="PF01970"/>
    </source>
</evidence>
<evidence type="ECO:0000313" key="4">
    <source>
        <dbReference type="Proteomes" id="UP000435802"/>
    </source>
</evidence>
<feature type="transmembrane region" description="Helical" evidence="1">
    <location>
        <begin position="20"/>
        <end position="38"/>
    </location>
</feature>
<feature type="transmembrane region" description="Helical" evidence="1">
    <location>
        <begin position="50"/>
        <end position="69"/>
    </location>
</feature>
<reference evidence="3 4" key="1">
    <citation type="submission" date="2019-12" db="EMBL/GenBank/DDBJ databases">
        <title>Shinella kummerowiae sp. nov., a symbiotic bacterium isolated from root nodules of the herbal legume Kummerowia stipulacea.</title>
        <authorList>
            <person name="Gao J."/>
        </authorList>
    </citation>
    <scope>NUCLEOTIDE SEQUENCE [LARGE SCALE GENOMIC DNA]</scope>
    <source>
        <strain evidence="3 4">CCBAU 25048</strain>
    </source>
</reference>